<evidence type="ECO:0000256" key="8">
    <source>
        <dbReference type="ARBA" id="ARBA00022475"/>
    </source>
</evidence>
<dbReference type="GO" id="GO:0016024">
    <property type="term" value="P:CDP-diacylglycerol biosynthetic process"/>
    <property type="evidence" value="ECO:0007669"/>
    <property type="project" value="UniProtKB-UniPathway"/>
</dbReference>
<keyword evidence="15 19" id="KW-0472">Membrane</keyword>
<evidence type="ECO:0000256" key="14">
    <source>
        <dbReference type="ARBA" id="ARBA00023098"/>
    </source>
</evidence>
<feature type="transmembrane region" description="Helical" evidence="19">
    <location>
        <begin position="84"/>
        <end position="103"/>
    </location>
</feature>
<dbReference type="InterPro" id="IPR000374">
    <property type="entry name" value="PC_trans"/>
</dbReference>
<evidence type="ECO:0000256" key="4">
    <source>
        <dbReference type="ARBA" id="ARBA00005189"/>
    </source>
</evidence>
<evidence type="ECO:0000256" key="2">
    <source>
        <dbReference type="ARBA" id="ARBA00004651"/>
    </source>
</evidence>
<comment type="pathway">
    <text evidence="4">Lipid metabolism.</text>
</comment>
<keyword evidence="12 18" id="KW-0548">Nucleotidyltransferase</keyword>
<keyword evidence="9" id="KW-0444">Lipid biosynthesis</keyword>
<evidence type="ECO:0000256" key="9">
    <source>
        <dbReference type="ARBA" id="ARBA00022516"/>
    </source>
</evidence>
<accession>A0A059Y2Y9</accession>
<evidence type="ECO:0000256" key="13">
    <source>
        <dbReference type="ARBA" id="ARBA00022989"/>
    </source>
</evidence>
<dbReference type="OrthoDB" id="9799199at2"/>
<keyword evidence="16" id="KW-0594">Phospholipid biosynthesis</keyword>
<keyword evidence="17" id="KW-1208">Phospholipid metabolism</keyword>
<evidence type="ECO:0000313" key="20">
    <source>
        <dbReference type="EMBL" id="AIA31951.1"/>
    </source>
</evidence>
<feature type="transmembrane region" description="Helical" evidence="19">
    <location>
        <begin position="115"/>
        <end position="136"/>
    </location>
</feature>
<feature type="transmembrane region" description="Helical" evidence="19">
    <location>
        <begin position="60"/>
        <end position="78"/>
    </location>
</feature>
<dbReference type="GO" id="GO:0005886">
    <property type="term" value="C:plasma membrane"/>
    <property type="evidence" value="ECO:0007669"/>
    <property type="project" value="UniProtKB-SubCell"/>
</dbReference>
<keyword evidence="13 19" id="KW-1133">Transmembrane helix</keyword>
<evidence type="ECO:0000256" key="16">
    <source>
        <dbReference type="ARBA" id="ARBA00023209"/>
    </source>
</evidence>
<reference evidence="20 21" key="2">
    <citation type="journal article" date="2015" name="Biomed. Res. Int.">
        <title>Effects of Arsenite Resistance on the Growth and Functional Gene Expression of Leptospirillum ferriphilum and Acidithiobacillus thiooxidans in Pure Culture and Coculture.</title>
        <authorList>
            <person name="Jiang H."/>
            <person name="Liang Y."/>
            <person name="Yin H."/>
            <person name="Xiao Y."/>
            <person name="Guo X."/>
            <person name="Xu Y."/>
            <person name="Hu Q."/>
            <person name="Liu H."/>
            <person name="Liu X."/>
        </authorList>
    </citation>
    <scope>NUCLEOTIDE SEQUENCE [LARGE SCALE GENOMIC DNA]</scope>
    <source>
        <strain evidence="20 21">YSK</strain>
    </source>
</reference>
<comment type="similarity">
    <text evidence="5 18">Belongs to the CDS family.</text>
</comment>
<keyword evidence="21" id="KW-1185">Reference proteome</keyword>
<dbReference type="PROSITE" id="PS01315">
    <property type="entry name" value="CDS"/>
    <property type="match status" value="1"/>
</dbReference>
<dbReference type="Proteomes" id="UP000027059">
    <property type="component" value="Chromosome"/>
</dbReference>
<dbReference type="PANTHER" id="PTHR46382">
    <property type="entry name" value="PHOSPHATIDATE CYTIDYLYLTRANSFERASE"/>
    <property type="match status" value="1"/>
</dbReference>
<evidence type="ECO:0000256" key="5">
    <source>
        <dbReference type="ARBA" id="ARBA00010185"/>
    </source>
</evidence>
<proteinExistence type="inferred from homology"/>
<evidence type="ECO:0000313" key="21">
    <source>
        <dbReference type="Proteomes" id="UP000027059"/>
    </source>
</evidence>
<evidence type="ECO:0000256" key="19">
    <source>
        <dbReference type="SAM" id="Phobius"/>
    </source>
</evidence>
<keyword evidence="8" id="KW-1003">Cell membrane</keyword>
<reference evidence="21" key="1">
    <citation type="submission" date="2014-02" db="EMBL/GenBank/DDBJ databases">
        <title>Complete genome sequence and comparative genomic analysis of the nitrogen-fixing bacterium Leptospirillum ferriphilum YSK.</title>
        <authorList>
            <person name="Guo X."/>
            <person name="Yin H."/>
            <person name="Liang Y."/>
            <person name="Hu Q."/>
            <person name="Ma L."/>
            <person name="Xiao Y."/>
            <person name="Zhang X."/>
            <person name="Qiu G."/>
            <person name="Liu X."/>
        </authorList>
    </citation>
    <scope>NUCLEOTIDE SEQUENCE [LARGE SCALE GENOMIC DNA]</scope>
    <source>
        <strain evidence="21">YSK</strain>
    </source>
</reference>
<evidence type="ECO:0000256" key="10">
    <source>
        <dbReference type="ARBA" id="ARBA00022679"/>
    </source>
</evidence>
<comment type="pathway">
    <text evidence="3 18">Phospholipid metabolism; CDP-diacylglycerol biosynthesis; CDP-diacylglycerol from sn-glycerol 3-phosphate: step 3/3.</text>
</comment>
<feature type="transmembrane region" description="Helical" evidence="19">
    <location>
        <begin position="182"/>
        <end position="201"/>
    </location>
</feature>
<gene>
    <name evidence="20" type="ORF">Y981_10975</name>
</gene>
<name>A0A059Y2Y9_9BACT</name>
<dbReference type="AlphaFoldDB" id="A0A059Y2Y9"/>
<evidence type="ECO:0000256" key="6">
    <source>
        <dbReference type="ARBA" id="ARBA00012487"/>
    </source>
</evidence>
<evidence type="ECO:0000256" key="11">
    <source>
        <dbReference type="ARBA" id="ARBA00022692"/>
    </source>
</evidence>
<dbReference type="KEGG" id="lfp:Y981_10975"/>
<dbReference type="PANTHER" id="PTHR46382:SF1">
    <property type="entry name" value="PHOSPHATIDATE CYTIDYLYLTRANSFERASE"/>
    <property type="match status" value="1"/>
</dbReference>
<evidence type="ECO:0000256" key="1">
    <source>
        <dbReference type="ARBA" id="ARBA00001698"/>
    </source>
</evidence>
<dbReference type="Pfam" id="PF01148">
    <property type="entry name" value="CTP_transf_1"/>
    <property type="match status" value="1"/>
</dbReference>
<evidence type="ECO:0000256" key="15">
    <source>
        <dbReference type="ARBA" id="ARBA00023136"/>
    </source>
</evidence>
<keyword evidence="10 18" id="KW-0808">Transferase</keyword>
<dbReference type="UniPathway" id="UPA00557">
    <property type="reaction ID" value="UER00614"/>
</dbReference>
<evidence type="ECO:0000256" key="3">
    <source>
        <dbReference type="ARBA" id="ARBA00005119"/>
    </source>
</evidence>
<evidence type="ECO:0000256" key="12">
    <source>
        <dbReference type="ARBA" id="ARBA00022695"/>
    </source>
</evidence>
<keyword evidence="11 18" id="KW-0812">Transmembrane</keyword>
<evidence type="ECO:0000256" key="7">
    <source>
        <dbReference type="ARBA" id="ARBA00019373"/>
    </source>
</evidence>
<evidence type="ECO:0000256" key="18">
    <source>
        <dbReference type="RuleBase" id="RU003938"/>
    </source>
</evidence>
<dbReference type="EC" id="2.7.7.41" evidence="6 18"/>
<feature type="transmembrane region" description="Helical" evidence="19">
    <location>
        <begin position="12"/>
        <end position="40"/>
    </location>
</feature>
<dbReference type="EMBL" id="CP007243">
    <property type="protein sequence ID" value="AIA31951.1"/>
    <property type="molecule type" value="Genomic_DNA"/>
</dbReference>
<evidence type="ECO:0000256" key="17">
    <source>
        <dbReference type="ARBA" id="ARBA00023264"/>
    </source>
</evidence>
<dbReference type="GO" id="GO:0004605">
    <property type="term" value="F:phosphatidate cytidylyltransferase activity"/>
    <property type="evidence" value="ECO:0007669"/>
    <property type="project" value="UniProtKB-EC"/>
</dbReference>
<dbReference type="HOGENOM" id="CLU_037294_3_1_0"/>
<sequence length="279" mass="29955">MTNLIQRTLAALILIPVILALVHWGGVVGLFLPAIVIGLLAQGEFYRMFPDTWKRFSSRVALLAGALVIAGLGQMARGRLSPDTLLSLFFMLLILLLALSVLSGDEQDRTGGFPLLLTGVVYIPTGVGMVLLLRGLPGGEGFVIYLLGLTWIVDILGYVAGKSFGRQKLSPALSPKKTWEGALAGVAGGLFWGLSVHRYFLPAISMQETVFISLFISVWGQVGDLCESAFKRAAGIKDSGSMIPGHGGVLDRIDSLLFNSVALYAILALFEGYSSRVWL</sequence>
<feature type="transmembrane region" description="Helical" evidence="19">
    <location>
        <begin position="142"/>
        <end position="161"/>
    </location>
</feature>
<organism evidence="20 21">
    <name type="scientific">Leptospirillum ferriphilum YSK</name>
    <dbReference type="NCBI Taxonomy" id="1441628"/>
    <lineage>
        <taxon>Bacteria</taxon>
        <taxon>Pseudomonadati</taxon>
        <taxon>Nitrospirota</taxon>
        <taxon>Nitrospiria</taxon>
        <taxon>Nitrospirales</taxon>
        <taxon>Nitrospiraceae</taxon>
        <taxon>Leptospirillum</taxon>
    </lineage>
</organism>
<keyword evidence="14" id="KW-0443">Lipid metabolism</keyword>
<comment type="subcellular location">
    <subcellularLocation>
        <location evidence="2">Cell membrane</location>
        <topology evidence="2">Multi-pass membrane protein</topology>
    </subcellularLocation>
</comment>
<comment type="catalytic activity">
    <reaction evidence="1 18">
        <text>a 1,2-diacyl-sn-glycero-3-phosphate + CTP + H(+) = a CDP-1,2-diacyl-sn-glycerol + diphosphate</text>
        <dbReference type="Rhea" id="RHEA:16229"/>
        <dbReference type="ChEBI" id="CHEBI:15378"/>
        <dbReference type="ChEBI" id="CHEBI:33019"/>
        <dbReference type="ChEBI" id="CHEBI:37563"/>
        <dbReference type="ChEBI" id="CHEBI:58332"/>
        <dbReference type="ChEBI" id="CHEBI:58608"/>
        <dbReference type="EC" id="2.7.7.41"/>
    </reaction>
</comment>
<dbReference type="RefSeq" id="WP_038506098.1">
    <property type="nucleotide sequence ID" value="NZ_CP007243.1"/>
</dbReference>
<protein>
    <recommendedName>
        <fullName evidence="7 18">Phosphatidate cytidylyltransferase</fullName>
        <ecNumber evidence="6 18">2.7.7.41</ecNumber>
    </recommendedName>
</protein>